<evidence type="ECO:0000313" key="7">
    <source>
        <dbReference type="Proteomes" id="UP000094463"/>
    </source>
</evidence>
<protein>
    <recommendedName>
        <fullName evidence="2">Pyridoxal phosphate homeostasis protein</fullName>
        <shortName evidence="2">PLP homeostasis protein</shortName>
    </recommendedName>
</protein>
<evidence type="ECO:0000256" key="4">
    <source>
        <dbReference type="RuleBase" id="RU004514"/>
    </source>
</evidence>
<proteinExistence type="inferred from homology"/>
<dbReference type="STRING" id="632773.BBEV_1905"/>
<evidence type="ECO:0000256" key="3">
    <source>
        <dbReference type="PIRSR" id="PIRSR004848-1"/>
    </source>
</evidence>
<comment type="similarity">
    <text evidence="2 4">Belongs to the pyridoxal phosphate-binding protein YggS/PROSC family.</text>
</comment>
<dbReference type="InterPro" id="IPR011078">
    <property type="entry name" value="PyrdxlP_homeostasis"/>
</dbReference>
<feature type="domain" description="Alanine racemase N-terminal" evidence="5">
    <location>
        <begin position="6"/>
        <end position="223"/>
    </location>
</feature>
<dbReference type="HAMAP" id="MF_02087">
    <property type="entry name" value="PLP_homeostasis"/>
    <property type="match status" value="1"/>
</dbReference>
<accession>A0A1D7QW87</accession>
<dbReference type="AlphaFoldDB" id="A0A1D7QW87"/>
<dbReference type="NCBIfam" id="TIGR00044">
    <property type="entry name" value="YggS family pyridoxal phosphate-dependent enzyme"/>
    <property type="match status" value="1"/>
</dbReference>
<dbReference type="EMBL" id="CP012502">
    <property type="protein sequence ID" value="AOM83266.1"/>
    <property type="molecule type" value="Genomic_DNA"/>
</dbReference>
<dbReference type="Pfam" id="PF01168">
    <property type="entry name" value="Ala_racemase_N"/>
    <property type="match status" value="1"/>
</dbReference>
<dbReference type="FunFam" id="3.20.20.10:FF:000011">
    <property type="entry name" value="Pyridoxal phosphate homeostasis protein"/>
    <property type="match status" value="1"/>
</dbReference>
<evidence type="ECO:0000313" key="6">
    <source>
        <dbReference type="EMBL" id="AOM83266.1"/>
    </source>
</evidence>
<sequence length="224" mass="25327">MSVSDNLQDIHHRIENACARSGRQFDQIRIIAVTKYVSSDRAQEAIDSGIQHIGENRVEDYKEKYGLIGDQVKWHFIGTLQSKKVKKMIDDFDYIHSLDRLSLAEEIDKRANNKEITCFVQVNVSGEPSKAGLAPDDVIPFIRNLEKFESISVIGLMTMAPMVDDEEALRHVFRELRELRDSIRQLNLAHAPCEELSMGMSNDYEIAVEEGATFIRVGSSLVGS</sequence>
<feature type="modified residue" description="N6-(pyridoxal phosphate)lysine" evidence="2 3">
    <location>
        <position position="35"/>
    </location>
</feature>
<organism evidence="6 7">
    <name type="scientific">Salisediminibacterium beveridgei</name>
    <dbReference type="NCBI Taxonomy" id="632773"/>
    <lineage>
        <taxon>Bacteria</taxon>
        <taxon>Bacillati</taxon>
        <taxon>Bacillota</taxon>
        <taxon>Bacilli</taxon>
        <taxon>Bacillales</taxon>
        <taxon>Bacillaceae</taxon>
        <taxon>Salisediminibacterium</taxon>
    </lineage>
</organism>
<dbReference type="CDD" id="cd00635">
    <property type="entry name" value="PLPDE_III_YBL036c_like"/>
    <property type="match status" value="1"/>
</dbReference>
<evidence type="ECO:0000256" key="1">
    <source>
        <dbReference type="ARBA" id="ARBA00022898"/>
    </source>
</evidence>
<keyword evidence="7" id="KW-1185">Reference proteome</keyword>
<comment type="cofactor">
    <cofactor evidence="3">
        <name>pyridoxal 5'-phosphate</name>
        <dbReference type="ChEBI" id="CHEBI:597326"/>
    </cofactor>
</comment>
<dbReference type="RefSeq" id="WP_069365265.1">
    <property type="nucleotide sequence ID" value="NZ_CP012502.1"/>
</dbReference>
<dbReference type="GO" id="GO:0030170">
    <property type="term" value="F:pyridoxal phosphate binding"/>
    <property type="evidence" value="ECO:0007669"/>
    <property type="project" value="UniProtKB-UniRule"/>
</dbReference>
<evidence type="ECO:0000259" key="5">
    <source>
        <dbReference type="Pfam" id="PF01168"/>
    </source>
</evidence>
<dbReference type="PANTHER" id="PTHR10146:SF14">
    <property type="entry name" value="PYRIDOXAL PHOSPHATE HOMEOSTASIS PROTEIN"/>
    <property type="match status" value="1"/>
</dbReference>
<keyword evidence="1 2" id="KW-0663">Pyridoxal phosphate</keyword>
<dbReference type="KEGG" id="bbev:BBEV_1905"/>
<dbReference type="Gene3D" id="3.20.20.10">
    <property type="entry name" value="Alanine racemase"/>
    <property type="match status" value="1"/>
</dbReference>
<gene>
    <name evidence="6" type="ORF">BBEV_1905</name>
</gene>
<name>A0A1D7QW87_9BACI</name>
<dbReference type="InterPro" id="IPR001608">
    <property type="entry name" value="Ala_racemase_N"/>
</dbReference>
<dbReference type="Proteomes" id="UP000094463">
    <property type="component" value="Chromosome"/>
</dbReference>
<dbReference type="PANTHER" id="PTHR10146">
    <property type="entry name" value="PROLINE SYNTHETASE CO-TRANSCRIBED BACTERIAL HOMOLOG PROTEIN"/>
    <property type="match status" value="1"/>
</dbReference>
<dbReference type="PIRSF" id="PIRSF004848">
    <property type="entry name" value="YBL036c_PLPDEIII"/>
    <property type="match status" value="1"/>
</dbReference>
<dbReference type="InterPro" id="IPR029066">
    <property type="entry name" value="PLP-binding_barrel"/>
</dbReference>
<evidence type="ECO:0000256" key="2">
    <source>
        <dbReference type="HAMAP-Rule" id="MF_02087"/>
    </source>
</evidence>
<comment type="function">
    <text evidence="2">Pyridoxal 5'-phosphate (PLP)-binding protein, which is involved in PLP homeostasis.</text>
</comment>
<dbReference type="OrthoDB" id="9804072at2"/>
<dbReference type="SUPFAM" id="SSF51419">
    <property type="entry name" value="PLP-binding barrel"/>
    <property type="match status" value="1"/>
</dbReference>
<dbReference type="PATRIC" id="fig|632773.3.peg.1994"/>
<reference evidence="6 7" key="1">
    <citation type="submission" date="2015-08" db="EMBL/GenBank/DDBJ databases">
        <title>The complete genome sequence of Bacillus beveridgei MLTeJB.</title>
        <authorList>
            <person name="Hanson T.E."/>
            <person name="Mesa C."/>
            <person name="Basesman S.M."/>
            <person name="Oremland R.S."/>
        </authorList>
    </citation>
    <scope>NUCLEOTIDE SEQUENCE [LARGE SCALE GENOMIC DNA]</scope>
    <source>
        <strain evidence="6 7">MLTeJB</strain>
    </source>
</reference>